<proteinExistence type="predicted"/>
<reference evidence="2" key="1">
    <citation type="submission" date="2019-02" db="EMBL/GenBank/DDBJ databases">
        <authorList>
            <person name="Gruber-Vodicka R. H."/>
            <person name="Seah K. B. B."/>
        </authorList>
    </citation>
    <scope>NUCLEOTIDE SEQUENCE</scope>
    <source>
        <strain evidence="2">BECK_M7</strain>
    </source>
</reference>
<name>A0A450U623_9GAMM</name>
<feature type="compositionally biased region" description="Polar residues" evidence="1">
    <location>
        <begin position="60"/>
        <end position="71"/>
    </location>
</feature>
<dbReference type="EMBL" id="CAADFF010000005">
    <property type="protein sequence ID" value="VFJ86933.1"/>
    <property type="molecule type" value="Genomic_DNA"/>
</dbReference>
<protein>
    <submittedName>
        <fullName evidence="2">Uncharacterized protein</fullName>
    </submittedName>
</protein>
<organism evidence="2">
    <name type="scientific">Candidatus Kentrum sp. LFY</name>
    <dbReference type="NCBI Taxonomy" id="2126342"/>
    <lineage>
        <taxon>Bacteria</taxon>
        <taxon>Pseudomonadati</taxon>
        <taxon>Pseudomonadota</taxon>
        <taxon>Gammaproteobacteria</taxon>
        <taxon>Candidatus Kentrum</taxon>
    </lineage>
</organism>
<evidence type="ECO:0000256" key="1">
    <source>
        <dbReference type="SAM" id="MobiDB-lite"/>
    </source>
</evidence>
<gene>
    <name evidence="2" type="ORF">BECKLFY1418B_GA0070995_100513</name>
</gene>
<sequence>MVGDPLCQATGRMSSRPVSMNLDIDFNRTIKPECGTISGLPYLSQLDSFETVKGNHPRSLCSNRQGTSRYW</sequence>
<dbReference type="AlphaFoldDB" id="A0A450U623"/>
<evidence type="ECO:0000313" key="2">
    <source>
        <dbReference type="EMBL" id="VFJ86933.1"/>
    </source>
</evidence>
<accession>A0A450U623</accession>
<feature type="region of interest" description="Disordered" evidence="1">
    <location>
        <begin position="52"/>
        <end position="71"/>
    </location>
</feature>